<comment type="caution">
    <text evidence="1">Lacks conserved residue(s) required for the propagation of feature annotation.</text>
</comment>
<accession>A0A0P1B1I1</accession>
<dbReference type="PROSITE" id="PS00022">
    <property type="entry name" value="EGF_1"/>
    <property type="match status" value="1"/>
</dbReference>
<dbReference type="SUPFAM" id="SSF51294">
    <property type="entry name" value="Hedgehog/intein (Hint) domain"/>
    <property type="match status" value="1"/>
</dbReference>
<dbReference type="GeneID" id="36401421"/>
<dbReference type="SMART" id="SM00306">
    <property type="entry name" value="HintN"/>
    <property type="match status" value="1"/>
</dbReference>
<evidence type="ECO:0000256" key="2">
    <source>
        <dbReference type="SAM" id="SignalP"/>
    </source>
</evidence>
<dbReference type="InterPro" id="IPR001767">
    <property type="entry name" value="Hedgehog_Hint"/>
</dbReference>
<feature type="disulfide bond" evidence="1">
    <location>
        <begin position="484"/>
        <end position="493"/>
    </location>
</feature>
<dbReference type="Pfam" id="PF01079">
    <property type="entry name" value="Hint"/>
    <property type="match status" value="1"/>
</dbReference>
<keyword evidence="2" id="KW-0732">Signal</keyword>
<feature type="signal peptide" evidence="2">
    <location>
        <begin position="1"/>
        <end position="22"/>
    </location>
</feature>
<dbReference type="Proteomes" id="UP000054928">
    <property type="component" value="Unassembled WGS sequence"/>
</dbReference>
<dbReference type="InterPro" id="IPR003587">
    <property type="entry name" value="Hint_dom_N"/>
</dbReference>
<proteinExistence type="predicted"/>
<reference evidence="5" key="1">
    <citation type="submission" date="2014-09" db="EMBL/GenBank/DDBJ databases">
        <authorList>
            <person name="Sharma Rahul"/>
            <person name="Thines Marco"/>
        </authorList>
    </citation>
    <scope>NUCLEOTIDE SEQUENCE [LARGE SCALE GENOMIC DNA]</scope>
</reference>
<evidence type="ECO:0000313" key="5">
    <source>
        <dbReference type="Proteomes" id="UP000054928"/>
    </source>
</evidence>
<dbReference type="PROSITE" id="PS50026">
    <property type="entry name" value="EGF_3"/>
    <property type="match status" value="1"/>
</dbReference>
<dbReference type="InterPro" id="IPR015915">
    <property type="entry name" value="Kelch-typ_b-propeller"/>
</dbReference>
<evidence type="ECO:0000256" key="1">
    <source>
        <dbReference type="PROSITE-ProRule" id="PRU00076"/>
    </source>
</evidence>
<organism evidence="4 5">
    <name type="scientific">Plasmopara halstedii</name>
    <name type="common">Downy mildew of sunflower</name>
    <dbReference type="NCBI Taxonomy" id="4781"/>
    <lineage>
        <taxon>Eukaryota</taxon>
        <taxon>Sar</taxon>
        <taxon>Stramenopiles</taxon>
        <taxon>Oomycota</taxon>
        <taxon>Peronosporomycetes</taxon>
        <taxon>Peronosporales</taxon>
        <taxon>Peronosporaceae</taxon>
        <taxon>Plasmopara</taxon>
    </lineage>
</organism>
<sequence length="791" mass="87516">MTMTVLSLAIIALFHGFKAASSLSTILSCTLTAAEQNEITRWSLLSKLTLSRDSQAAAVFANKVWVVGGVSASYYTKQLKYTSMRSDVIYSNDGVTWTEALEEAPFRRRYGHSLTAFIDSKDKLERLTLLGGFSPEPAADIWVTTDGVLWKEATAEAPWTGRGYHCSVVFAGNFWVLGGSPFNNEVWFTSSILDGSWKQQVNVPWSPRAAHACAAHEVMTNATAGDPSRVEYLFLMGGWRDTSLHDVWQMNAGGFWKVLVEAAPWDARAWFSLVSFDSRTSSDVQLGPRLWVIGGGIVGNGIEKMYPFSDAWYTRDGVEWVAASSSSSGISTAEWSMVTQTNAQVCFGKWGHSIVPFFRTVTRAYYCHESCMNEAGTISLANQLIPVCNPSAHLPEIPAQHTLLINNSLITKTLYPDECGLCKTDLNARYRNSTGVPTLLLIAGNVGVQKVNDVFQSSDGMLCEREGEICSGAGVCVQGGTCRCNTGKSGAFCDSELGYTVIESTNCFPDSAMVMVSDGKTKRMEDVKVGDSVLAMDEIGNVVYSRVYYIPHESYRTLETEYISVSHEGMEQQQVQWYLESDQSALFARTIVMHVICLCLQESLQITPNHLVYYIDSGIEPKNTSFKYGPRLHHGPIASLAQKPASELQVNDVLLTFTSGLRSCPSRNTTSKILSRSSTSFANESFCEVDILNGVTFAQITKLTRVKHRSAKTVYTMTGNMFVAGILCSNFGDYYPTIPGQQMRDFIAHKLFAPHRLAFRIFPSPRTAALLRVFMDQLVLPILRWLCLLIR</sequence>
<dbReference type="OMA" id="PANDIWY"/>
<dbReference type="PROSITE" id="PS50817">
    <property type="entry name" value="INTEIN_N_TER"/>
    <property type="match status" value="1"/>
</dbReference>
<dbReference type="RefSeq" id="XP_024584917.1">
    <property type="nucleotide sequence ID" value="XM_024719638.1"/>
</dbReference>
<name>A0A0P1B1I1_PLAHL</name>
<protein>
    <submittedName>
        <fullName evidence="4">Kelch-type beta propeller</fullName>
    </submittedName>
</protein>
<dbReference type="EMBL" id="CCYD01002939">
    <property type="protein sequence ID" value="CEG48548.1"/>
    <property type="molecule type" value="Genomic_DNA"/>
</dbReference>
<feature type="chain" id="PRO_5006059110" evidence="2">
    <location>
        <begin position="23"/>
        <end position="791"/>
    </location>
</feature>
<dbReference type="Gene3D" id="2.120.10.80">
    <property type="entry name" value="Kelch-type beta propeller"/>
    <property type="match status" value="2"/>
</dbReference>
<dbReference type="InterPro" id="IPR050387">
    <property type="entry name" value="Hedgehog_Signaling"/>
</dbReference>
<dbReference type="Gene3D" id="2.170.16.10">
    <property type="entry name" value="Hedgehog/Intein (Hint) domain"/>
    <property type="match status" value="1"/>
</dbReference>
<dbReference type="CDD" id="cd00081">
    <property type="entry name" value="Hint"/>
    <property type="match status" value="1"/>
</dbReference>
<dbReference type="SUPFAM" id="SSF117281">
    <property type="entry name" value="Kelch motif"/>
    <property type="match status" value="1"/>
</dbReference>
<dbReference type="InterPro" id="IPR006141">
    <property type="entry name" value="Intein_N"/>
</dbReference>
<dbReference type="GO" id="GO:0016539">
    <property type="term" value="P:intein-mediated protein splicing"/>
    <property type="evidence" value="ECO:0007669"/>
    <property type="project" value="InterPro"/>
</dbReference>
<evidence type="ECO:0000313" key="4">
    <source>
        <dbReference type="EMBL" id="CEG48548.1"/>
    </source>
</evidence>
<dbReference type="AlphaFoldDB" id="A0A0P1B1I1"/>
<dbReference type="PANTHER" id="PTHR11889">
    <property type="entry name" value="HEDGEHOG"/>
    <property type="match status" value="1"/>
</dbReference>
<evidence type="ECO:0000259" key="3">
    <source>
        <dbReference type="PROSITE" id="PS50026"/>
    </source>
</evidence>
<dbReference type="InterPro" id="IPR036844">
    <property type="entry name" value="Hint_dom_sf"/>
</dbReference>
<feature type="domain" description="EGF-like" evidence="3">
    <location>
        <begin position="459"/>
        <end position="494"/>
    </location>
</feature>
<dbReference type="OrthoDB" id="59517at2759"/>
<dbReference type="PANTHER" id="PTHR11889:SF31">
    <property type="entry name" value="PROTEIN HEDGEHOG"/>
    <property type="match status" value="1"/>
</dbReference>
<keyword evidence="5" id="KW-1185">Reference proteome</keyword>
<dbReference type="InterPro" id="IPR000742">
    <property type="entry name" value="EGF"/>
</dbReference>
<keyword evidence="1" id="KW-0245">EGF-like domain</keyword>
<keyword evidence="1" id="KW-1015">Disulfide bond</keyword>
<dbReference type="GO" id="GO:0016540">
    <property type="term" value="P:protein autoprocessing"/>
    <property type="evidence" value="ECO:0007669"/>
    <property type="project" value="InterPro"/>
</dbReference>